<dbReference type="Pfam" id="PF01933">
    <property type="entry name" value="CofD"/>
    <property type="match status" value="1"/>
</dbReference>
<feature type="compositionally biased region" description="Low complexity" evidence="1">
    <location>
        <begin position="233"/>
        <end position="244"/>
    </location>
</feature>
<evidence type="ECO:0000313" key="3">
    <source>
        <dbReference type="Proteomes" id="UP000279259"/>
    </source>
</evidence>
<keyword evidence="3" id="KW-1185">Reference proteome</keyword>
<proteinExistence type="predicted"/>
<protein>
    <submittedName>
        <fullName evidence="2">Uncharacterized protein</fullName>
    </submittedName>
</protein>
<organism evidence="2 3">
    <name type="scientific">Saitozyma podzolica</name>
    <dbReference type="NCBI Taxonomy" id="1890683"/>
    <lineage>
        <taxon>Eukaryota</taxon>
        <taxon>Fungi</taxon>
        <taxon>Dikarya</taxon>
        <taxon>Basidiomycota</taxon>
        <taxon>Agaricomycotina</taxon>
        <taxon>Tremellomycetes</taxon>
        <taxon>Tremellales</taxon>
        <taxon>Trimorphomycetaceae</taxon>
        <taxon>Saitozyma</taxon>
    </lineage>
</organism>
<dbReference type="Gene3D" id="3.40.50.10680">
    <property type="entry name" value="CofD-like domains"/>
    <property type="match status" value="1"/>
</dbReference>
<dbReference type="SUPFAM" id="SSF142338">
    <property type="entry name" value="CofD-like"/>
    <property type="match status" value="1"/>
</dbReference>
<dbReference type="OrthoDB" id="10267139at2759"/>
<comment type="caution">
    <text evidence="2">The sequence shown here is derived from an EMBL/GenBank/DDBJ whole genome shotgun (WGS) entry which is preliminary data.</text>
</comment>
<accession>A0A427YJ64</accession>
<sequence>MASTPPASLGYLIISGGTGANSIASAFGPSPAFVLPVSDDGGSSAEILRCFGGPSIGDIRSRLSRLIPTKEDVETRDEKERMAIYNLMAYRFPSDAPERVVRDLWMEIVEGRSGLWDGIGQDKKECIRAFLVHFQTLCLRRAHKRFSFRNFSLGNGFLTGARDLFGSLPSAIFLFKSIAGVDPGVQVIPVINTNQTVTIAASLVNGSTIIGQCAISHPVEIAGSSPASNIGVPTPAHTPAFTTPSPTPFPFPFQPQAPEAFARKQAQAIHTGSSSSTPSLRTHFRRDSRTFDLDIQSPSEPASRSSLDGSPRIVVEEPEEKMGGNIGYRKGEEEIPLEARIERIFYINLYGQEIYPEPNPEFLDALVQRDILVYSCGSLYTSLIPCLALRGLASAIAISPTLRAKVILLNSKNDRETPGYRASDYVQAILDTLGRFGRRNQPNQWKCTNLVSHLVHLEGGLVDLDKENLDRLGITLVCVPAEVHGAREGRTPMFTPGAVEWAMARLMEDLEEAGVPAGANGV</sequence>
<dbReference type="AlphaFoldDB" id="A0A427YJ64"/>
<feature type="compositionally biased region" description="Pro residues" evidence="1">
    <location>
        <begin position="245"/>
        <end position="255"/>
    </location>
</feature>
<dbReference type="EMBL" id="RSCD01000009">
    <property type="protein sequence ID" value="RSH91135.1"/>
    <property type="molecule type" value="Genomic_DNA"/>
</dbReference>
<evidence type="ECO:0000256" key="1">
    <source>
        <dbReference type="SAM" id="MobiDB-lite"/>
    </source>
</evidence>
<evidence type="ECO:0000313" key="2">
    <source>
        <dbReference type="EMBL" id="RSH91135.1"/>
    </source>
</evidence>
<feature type="compositionally biased region" description="Polar residues" evidence="1">
    <location>
        <begin position="296"/>
        <end position="308"/>
    </location>
</feature>
<dbReference type="Proteomes" id="UP000279259">
    <property type="component" value="Unassembled WGS sequence"/>
</dbReference>
<dbReference type="InterPro" id="IPR038136">
    <property type="entry name" value="CofD-like_dom_sf"/>
</dbReference>
<dbReference type="STRING" id="1890683.A0A427YJ64"/>
<feature type="region of interest" description="Disordered" evidence="1">
    <location>
        <begin position="230"/>
        <end position="313"/>
    </location>
</feature>
<dbReference type="PANTHER" id="PTHR31240">
    <property type="entry name" value="MATERNAL EFFECT EMBRYO ARREST 18"/>
    <property type="match status" value="1"/>
</dbReference>
<feature type="compositionally biased region" description="Polar residues" evidence="1">
    <location>
        <begin position="268"/>
        <end position="280"/>
    </location>
</feature>
<name>A0A427YJ64_9TREE</name>
<dbReference type="InterPro" id="IPR002882">
    <property type="entry name" value="CofD"/>
</dbReference>
<dbReference type="PANTHER" id="PTHR31240:SF0">
    <property type="entry name" value="MATERNAL EFFECT EMBRYO ARREST 18"/>
    <property type="match status" value="1"/>
</dbReference>
<gene>
    <name evidence="2" type="ORF">EHS25_010311</name>
</gene>
<dbReference type="GO" id="GO:0043743">
    <property type="term" value="F:LPPG:FO 2-phospho-L-lactate transferase activity"/>
    <property type="evidence" value="ECO:0007669"/>
    <property type="project" value="InterPro"/>
</dbReference>
<reference evidence="2 3" key="1">
    <citation type="submission" date="2018-11" db="EMBL/GenBank/DDBJ databases">
        <title>Genome sequence of Saitozyma podzolica DSM 27192.</title>
        <authorList>
            <person name="Aliyu H."/>
            <person name="Gorte O."/>
            <person name="Ochsenreither K."/>
        </authorList>
    </citation>
    <scope>NUCLEOTIDE SEQUENCE [LARGE SCALE GENOMIC DNA]</scope>
    <source>
        <strain evidence="2 3">DSM 27192</strain>
    </source>
</reference>